<dbReference type="InterPro" id="IPR016161">
    <property type="entry name" value="Ald_DH/histidinol_DH"/>
</dbReference>
<protein>
    <submittedName>
        <fullName evidence="3">Aldehyde dehydrogenase (NADP(+))</fullName>
    </submittedName>
</protein>
<reference evidence="3 4" key="1">
    <citation type="submission" date="2019-01" db="EMBL/GenBank/DDBJ databases">
        <title>Muriicola soli sp. nov., isolated from soil.</title>
        <authorList>
            <person name="Kang H.J."/>
            <person name="Kim S.B."/>
        </authorList>
    </citation>
    <scope>NUCLEOTIDE SEQUENCE [LARGE SCALE GENOMIC DNA]</scope>
    <source>
        <strain evidence="3 4">MMS17-SY002</strain>
    </source>
</reference>
<accession>A0A411E8E0</accession>
<evidence type="ECO:0000259" key="2">
    <source>
        <dbReference type="Pfam" id="PF00171"/>
    </source>
</evidence>
<dbReference type="InterPro" id="IPR044151">
    <property type="entry name" value="ALDH_KGSADH"/>
</dbReference>
<feature type="domain" description="Aldehyde dehydrogenase" evidence="2">
    <location>
        <begin position="18"/>
        <end position="425"/>
    </location>
</feature>
<dbReference type="Proteomes" id="UP000290889">
    <property type="component" value="Chromosome"/>
</dbReference>
<name>A0A411E8E0_9FLAO</name>
<dbReference type="AlphaFoldDB" id="A0A411E8E0"/>
<sequence>MLDGKNIIGYDRTQRGSVTFRTINPVLNKENDTLFYEASEEEVEQAVSLAQKAARFYSETTHGDRAAFLKAIADEIMALGEDLIEIYCKESGLPEGRAKGERSRTVNQLKLCAELLDEGSFVEASIDTAMPDREPNPRVDLRKMMVPLGPVAVFGASNFPLAYSSAGGDTASALAAGCPVIVKGHPMHAGTGSMVSSAIISAAKKSGMPEGVFSHLNSKGHAVGEALVKHSQIKAVGFTGSHGGGRALFNMAAEREEPIPVFAEMGSVNPVVFLPEILKKEKEKWAKTLAGSVTLGSGQFCTNPGIMMGIKGSELEQFAEILTDEILNISPSSMLHPDIAGKYEEGKKMMHSQKGTAVVAEWKEKTEPNVGRQAILKVSASEFMENPKLHQEVFGPFSLLVECLNIEDLERSVALLEGQLTASIIGTSDELRGYDFLIGLLRDRVGRLIFNGVPTGVEVCASMHHGGPYPATTDSRFTAVGHDAIKRWLRPVCYQNCPDELLPVALQNANPLQLLRRVDGALTQSKI</sequence>
<dbReference type="Pfam" id="PF00171">
    <property type="entry name" value="Aldedh"/>
    <property type="match status" value="1"/>
</dbReference>
<dbReference type="Gene3D" id="3.40.605.10">
    <property type="entry name" value="Aldehyde Dehydrogenase, Chain A, domain 1"/>
    <property type="match status" value="2"/>
</dbReference>
<evidence type="ECO:0000256" key="1">
    <source>
        <dbReference type="ARBA" id="ARBA00023002"/>
    </source>
</evidence>
<dbReference type="InterPro" id="IPR016162">
    <property type="entry name" value="Ald_DH_N"/>
</dbReference>
<dbReference type="CDD" id="cd07129">
    <property type="entry name" value="ALDH_KGSADH"/>
    <property type="match status" value="1"/>
</dbReference>
<proteinExistence type="predicted"/>
<gene>
    <name evidence="3" type="ORF">EQY75_04995</name>
</gene>
<organism evidence="3 4">
    <name type="scientific">Muriicola soli</name>
    <dbReference type="NCBI Taxonomy" id="2507538"/>
    <lineage>
        <taxon>Bacteria</taxon>
        <taxon>Pseudomonadati</taxon>
        <taxon>Bacteroidota</taxon>
        <taxon>Flavobacteriia</taxon>
        <taxon>Flavobacteriales</taxon>
        <taxon>Flavobacteriaceae</taxon>
        <taxon>Muriicola</taxon>
    </lineage>
</organism>
<dbReference type="KEGG" id="mur:EQY75_04995"/>
<dbReference type="InterPro" id="IPR050740">
    <property type="entry name" value="Aldehyde_DH_Superfamily"/>
</dbReference>
<dbReference type="PANTHER" id="PTHR43353">
    <property type="entry name" value="SUCCINATE-SEMIALDEHYDE DEHYDROGENASE, MITOCHONDRIAL"/>
    <property type="match status" value="1"/>
</dbReference>
<evidence type="ECO:0000313" key="4">
    <source>
        <dbReference type="Proteomes" id="UP000290889"/>
    </source>
</evidence>
<dbReference type="SUPFAM" id="SSF53720">
    <property type="entry name" value="ALDH-like"/>
    <property type="match status" value="1"/>
</dbReference>
<evidence type="ECO:0000313" key="3">
    <source>
        <dbReference type="EMBL" id="QBA63949.1"/>
    </source>
</evidence>
<dbReference type="PANTHER" id="PTHR43353:SF3">
    <property type="entry name" value="ALDEHYDE DEHYDROGENASE-RELATED"/>
    <property type="match status" value="1"/>
</dbReference>
<dbReference type="InterPro" id="IPR015590">
    <property type="entry name" value="Aldehyde_DH_dom"/>
</dbReference>
<dbReference type="RefSeq" id="WP_129603424.1">
    <property type="nucleotide sequence ID" value="NZ_CP035544.1"/>
</dbReference>
<dbReference type="OrthoDB" id="9770537at2"/>
<dbReference type="EMBL" id="CP035544">
    <property type="protein sequence ID" value="QBA63949.1"/>
    <property type="molecule type" value="Genomic_DNA"/>
</dbReference>
<dbReference type="GO" id="GO:0016620">
    <property type="term" value="F:oxidoreductase activity, acting on the aldehyde or oxo group of donors, NAD or NADP as acceptor"/>
    <property type="evidence" value="ECO:0007669"/>
    <property type="project" value="InterPro"/>
</dbReference>
<keyword evidence="4" id="KW-1185">Reference proteome</keyword>
<keyword evidence="1" id="KW-0560">Oxidoreductase</keyword>